<evidence type="ECO:0000313" key="3">
    <source>
        <dbReference type="Proteomes" id="UP001459277"/>
    </source>
</evidence>
<dbReference type="Pfam" id="PF14111">
    <property type="entry name" value="DUF4283"/>
    <property type="match status" value="1"/>
</dbReference>
<dbReference type="Proteomes" id="UP001459277">
    <property type="component" value="Unassembled WGS sequence"/>
</dbReference>
<dbReference type="AlphaFoldDB" id="A0AAW2BC93"/>
<dbReference type="PANTHER" id="PTHR33233">
    <property type="entry name" value="ENDONUCLEASE/EXONUCLEASE/PHOSPHATASE"/>
    <property type="match status" value="1"/>
</dbReference>
<evidence type="ECO:0000313" key="2">
    <source>
        <dbReference type="EMBL" id="KAK9983013.1"/>
    </source>
</evidence>
<reference evidence="2 3" key="1">
    <citation type="submission" date="2024-01" db="EMBL/GenBank/DDBJ databases">
        <title>A telomere-to-telomere, gap-free genome of sweet tea (Lithocarpus litseifolius).</title>
        <authorList>
            <person name="Zhou J."/>
        </authorList>
    </citation>
    <scope>NUCLEOTIDE SEQUENCE [LARGE SCALE GENOMIC DNA]</scope>
    <source>
        <strain evidence="2">Zhou-2022a</strain>
        <tissue evidence="2">Leaf</tissue>
    </source>
</reference>
<proteinExistence type="predicted"/>
<dbReference type="InterPro" id="IPR025558">
    <property type="entry name" value="DUF4283"/>
</dbReference>
<keyword evidence="3" id="KW-1185">Reference proteome</keyword>
<feature type="domain" description="DUF4283" evidence="1">
    <location>
        <begin position="112"/>
        <end position="193"/>
    </location>
</feature>
<dbReference type="EMBL" id="JAZDWU010000012">
    <property type="protein sequence ID" value="KAK9983013.1"/>
    <property type="molecule type" value="Genomic_DNA"/>
</dbReference>
<gene>
    <name evidence="2" type="ORF">SO802_032538</name>
</gene>
<protein>
    <recommendedName>
        <fullName evidence="1">DUF4283 domain-containing protein</fullName>
    </recommendedName>
</protein>
<evidence type="ECO:0000259" key="1">
    <source>
        <dbReference type="Pfam" id="PF14111"/>
    </source>
</evidence>
<comment type="caution">
    <text evidence="2">The sequence shown here is derived from an EMBL/GenBank/DDBJ whole genome shotgun (WGS) entry which is preliminary data.</text>
</comment>
<sequence>MAKRGRGRGGGGGRSKASHALVENCGNLVGFSSSILGEEDDCVAVNHQEEDGVVAMIEAEASPSNLKANNDWRSLFQNESKSSSQLQFFEPKRIDGKVVVQPPREAVDEGIAKWESSLIGQFLDKAPSFLLAKRFVEALWGQYGLVEVFALDNGMFLFHFPDTQSRDSVLEARLWHIAKKPIFLRKWHPRMQFLDLSLRKIPIWIKILHLPVEYWNHICLGHVASGVGRPLYADTVTEANQRLGFARVFMAVDLKAEFLREIEVDMGDANSFLVGIEYPWIPMKCPKCKFFGHSTANYGNTDMVDPKRITKRRWVPKAKEVVDKVKVDKKRGKQAQEMLFLILLRQSSVSLAV</sequence>
<organism evidence="2 3">
    <name type="scientific">Lithocarpus litseifolius</name>
    <dbReference type="NCBI Taxonomy" id="425828"/>
    <lineage>
        <taxon>Eukaryota</taxon>
        <taxon>Viridiplantae</taxon>
        <taxon>Streptophyta</taxon>
        <taxon>Embryophyta</taxon>
        <taxon>Tracheophyta</taxon>
        <taxon>Spermatophyta</taxon>
        <taxon>Magnoliopsida</taxon>
        <taxon>eudicotyledons</taxon>
        <taxon>Gunneridae</taxon>
        <taxon>Pentapetalae</taxon>
        <taxon>rosids</taxon>
        <taxon>fabids</taxon>
        <taxon>Fagales</taxon>
        <taxon>Fagaceae</taxon>
        <taxon>Lithocarpus</taxon>
    </lineage>
</organism>
<name>A0AAW2BC93_9ROSI</name>
<dbReference type="PANTHER" id="PTHR33233:SF17">
    <property type="entry name" value="DUF4283 DOMAIN-CONTAINING PROTEIN"/>
    <property type="match status" value="1"/>
</dbReference>
<accession>A0AAW2BC93</accession>